<name>A0ABD1QGF7_9LAMI</name>
<proteinExistence type="inferred from homology"/>
<comment type="caution">
    <text evidence="6">The sequence shown here is derived from an EMBL/GenBank/DDBJ whole genome shotgun (WGS) entry which is preliminary data.</text>
</comment>
<dbReference type="InterPro" id="IPR001752">
    <property type="entry name" value="Kinesin_motor_dom"/>
</dbReference>
<keyword evidence="2" id="KW-0547">Nucleotide-binding</keyword>
<evidence type="ECO:0000259" key="4">
    <source>
        <dbReference type="PROSITE" id="PS50067"/>
    </source>
</evidence>
<feature type="domain" description="Kinesin motor" evidence="4">
    <location>
        <begin position="186"/>
        <end position="300"/>
    </location>
</feature>
<evidence type="ECO:0000313" key="6">
    <source>
        <dbReference type="EMBL" id="KAL2475292.1"/>
    </source>
</evidence>
<dbReference type="GO" id="GO:0005524">
    <property type="term" value="F:ATP binding"/>
    <property type="evidence" value="ECO:0007669"/>
    <property type="project" value="UniProtKB-UniRule"/>
</dbReference>
<dbReference type="Gene3D" id="3.40.850.10">
    <property type="entry name" value="Kinesin motor domain"/>
    <property type="match status" value="1"/>
</dbReference>
<sequence length="300" mass="34523">MNDNGNDNQAHESLDNVSEQNVETRTELHNNERSETESDIDHNDYPQLFNSEIRCKSYQKAKKKLTVLEAPNILTIVLKRFRSGNLGKLDKLVQFPEVLNLAPFMSGTSDKCHIYSLYGLVVHLDIMNAAYSGHYISYVKDFRGDWFRIDDSRDLEKEELPSHMTRVVSHFEDNIGFFFSFLLKACLRVYYRLRPLSGKEISEKERSVLTNVDEFTVEHMWRDDKVKQHMYDHVFDGNATQEDVFEDTKYLVQSAVDGYNVCIFAYGQTGSGKTFTIYGFESNPGLTPLCMPPSSSSVIM</sequence>
<keyword evidence="2" id="KW-0067">ATP-binding</keyword>
<evidence type="ECO:0000256" key="1">
    <source>
        <dbReference type="ARBA" id="ARBA00023175"/>
    </source>
</evidence>
<dbReference type="AlphaFoldDB" id="A0ABD1QGF7"/>
<evidence type="ECO:0000256" key="3">
    <source>
        <dbReference type="SAM" id="MobiDB-lite"/>
    </source>
</evidence>
<dbReference type="Proteomes" id="UP001604336">
    <property type="component" value="Unassembled WGS sequence"/>
</dbReference>
<organism evidence="6 7">
    <name type="scientific">Abeliophyllum distichum</name>
    <dbReference type="NCBI Taxonomy" id="126358"/>
    <lineage>
        <taxon>Eukaryota</taxon>
        <taxon>Viridiplantae</taxon>
        <taxon>Streptophyta</taxon>
        <taxon>Embryophyta</taxon>
        <taxon>Tracheophyta</taxon>
        <taxon>Spermatophyta</taxon>
        <taxon>Magnoliopsida</taxon>
        <taxon>eudicotyledons</taxon>
        <taxon>Gunneridae</taxon>
        <taxon>Pentapetalae</taxon>
        <taxon>asterids</taxon>
        <taxon>lamiids</taxon>
        <taxon>Lamiales</taxon>
        <taxon>Oleaceae</taxon>
        <taxon>Forsythieae</taxon>
        <taxon>Abeliophyllum</taxon>
    </lineage>
</organism>
<dbReference type="InterPro" id="IPR038765">
    <property type="entry name" value="Papain-like_cys_pep_sf"/>
</dbReference>
<dbReference type="PROSITE" id="PS50235">
    <property type="entry name" value="USP_3"/>
    <property type="match status" value="1"/>
</dbReference>
<dbReference type="Pfam" id="PF00443">
    <property type="entry name" value="UCH"/>
    <property type="match status" value="1"/>
</dbReference>
<dbReference type="EMBL" id="JBFOLK010000011">
    <property type="protein sequence ID" value="KAL2475292.1"/>
    <property type="molecule type" value="Genomic_DNA"/>
</dbReference>
<dbReference type="SUPFAM" id="SSF52540">
    <property type="entry name" value="P-loop containing nucleoside triphosphate hydrolases"/>
    <property type="match status" value="1"/>
</dbReference>
<feature type="compositionally biased region" description="Basic and acidic residues" evidence="3">
    <location>
        <begin position="22"/>
        <end position="44"/>
    </location>
</feature>
<feature type="binding site" evidence="2">
    <location>
        <begin position="267"/>
        <end position="274"/>
    </location>
    <ligand>
        <name>ATP</name>
        <dbReference type="ChEBI" id="CHEBI:30616"/>
    </ligand>
</feature>
<dbReference type="InterPro" id="IPR027417">
    <property type="entry name" value="P-loop_NTPase"/>
</dbReference>
<dbReference type="PROSITE" id="PS50067">
    <property type="entry name" value="KINESIN_MOTOR_2"/>
    <property type="match status" value="1"/>
</dbReference>
<evidence type="ECO:0000256" key="2">
    <source>
        <dbReference type="PROSITE-ProRule" id="PRU00283"/>
    </source>
</evidence>
<dbReference type="InterPro" id="IPR028889">
    <property type="entry name" value="USP"/>
</dbReference>
<feature type="domain" description="USP" evidence="5">
    <location>
        <begin position="1"/>
        <end position="181"/>
    </location>
</feature>
<reference evidence="7" key="1">
    <citation type="submission" date="2024-07" db="EMBL/GenBank/DDBJ databases">
        <title>Two chromosome-level genome assemblies of Korean endemic species Abeliophyllum distichum and Forsythia ovata (Oleaceae).</title>
        <authorList>
            <person name="Jang H."/>
        </authorList>
    </citation>
    <scope>NUCLEOTIDE SEQUENCE [LARGE SCALE GENOMIC DNA]</scope>
</reference>
<dbReference type="GO" id="GO:0003774">
    <property type="term" value="F:cytoskeletal motor activity"/>
    <property type="evidence" value="ECO:0007669"/>
    <property type="project" value="UniProtKB-UniRule"/>
</dbReference>
<dbReference type="PANTHER" id="PTHR47972:SF16">
    <property type="entry name" value="KINESIN-LIKE PROTEIN"/>
    <property type="match status" value="1"/>
</dbReference>
<keyword evidence="7" id="KW-1185">Reference proteome</keyword>
<gene>
    <name evidence="6" type="ORF">Adt_36028</name>
</gene>
<accession>A0ABD1QGF7</accession>
<feature type="region of interest" description="Disordered" evidence="3">
    <location>
        <begin position="1"/>
        <end position="44"/>
    </location>
</feature>
<dbReference type="InterPro" id="IPR001394">
    <property type="entry name" value="Peptidase_C19_UCH"/>
</dbReference>
<dbReference type="SUPFAM" id="SSF54001">
    <property type="entry name" value="Cysteine proteinases"/>
    <property type="match status" value="1"/>
</dbReference>
<evidence type="ECO:0000313" key="7">
    <source>
        <dbReference type="Proteomes" id="UP001604336"/>
    </source>
</evidence>
<dbReference type="PANTHER" id="PTHR47972">
    <property type="entry name" value="KINESIN-LIKE PROTEIN KLP-3"/>
    <property type="match status" value="1"/>
</dbReference>
<comment type="similarity">
    <text evidence="2">Belongs to the TRAFAC class myosin-kinesin ATPase superfamily. Kinesin family.</text>
</comment>
<dbReference type="SMART" id="SM00129">
    <property type="entry name" value="KISc"/>
    <property type="match status" value="1"/>
</dbReference>
<dbReference type="Gene3D" id="3.90.70.10">
    <property type="entry name" value="Cysteine proteinases"/>
    <property type="match status" value="1"/>
</dbReference>
<keyword evidence="1 2" id="KW-0505">Motor protein</keyword>
<dbReference type="InterPro" id="IPR036961">
    <property type="entry name" value="Kinesin_motor_dom_sf"/>
</dbReference>
<evidence type="ECO:0000259" key="5">
    <source>
        <dbReference type="PROSITE" id="PS50235"/>
    </source>
</evidence>
<dbReference type="Pfam" id="PF00225">
    <property type="entry name" value="Kinesin"/>
    <property type="match status" value="1"/>
</dbReference>
<dbReference type="InterPro" id="IPR027640">
    <property type="entry name" value="Kinesin-like_fam"/>
</dbReference>
<protein>
    <submittedName>
        <fullName evidence="6">Kinesin (KAR3 subfamily)</fullName>
    </submittedName>
</protein>